<dbReference type="InterPro" id="IPR016162">
    <property type="entry name" value="Ald_DH_N"/>
</dbReference>
<comment type="similarity">
    <text evidence="1">Belongs to the aldehyde dehydrogenase family.</text>
</comment>
<keyword evidence="8" id="KW-1185">Reference proteome</keyword>
<feature type="domain" description="Aldehyde dehydrogenase" evidence="6">
    <location>
        <begin position="20"/>
        <end position="503"/>
    </location>
</feature>
<dbReference type="GO" id="GO:0016620">
    <property type="term" value="F:oxidoreductase activity, acting on the aldehyde or oxo group of donors, NAD or NADP as acceptor"/>
    <property type="evidence" value="ECO:0007669"/>
    <property type="project" value="InterPro"/>
</dbReference>
<gene>
    <name evidence="7" type="ORF">NGM29_13130</name>
</gene>
<dbReference type="PANTHER" id="PTHR42986">
    <property type="entry name" value="BENZALDEHYDE DEHYDROGENASE YFMT"/>
    <property type="match status" value="1"/>
</dbReference>
<dbReference type="RefSeq" id="WP_254156744.1">
    <property type="nucleotide sequence ID" value="NZ_CP100355.1"/>
</dbReference>
<dbReference type="PANTHER" id="PTHR42986:SF1">
    <property type="entry name" value="BENZALDEHYDE DEHYDROGENASE YFMT"/>
    <property type="match status" value="1"/>
</dbReference>
<evidence type="ECO:0000313" key="8">
    <source>
        <dbReference type="Proteomes" id="UP001056855"/>
    </source>
</evidence>
<organism evidence="7 8">
    <name type="scientific">Natronosalvus rutilus</name>
    <dbReference type="NCBI Taxonomy" id="2953753"/>
    <lineage>
        <taxon>Archaea</taxon>
        <taxon>Methanobacteriati</taxon>
        <taxon>Methanobacteriota</taxon>
        <taxon>Stenosarchaea group</taxon>
        <taxon>Halobacteria</taxon>
        <taxon>Halobacteriales</taxon>
        <taxon>Natrialbaceae</taxon>
        <taxon>Natronosalvus</taxon>
    </lineage>
</organism>
<sequence length="514" mass="54036">MPDTLSIDADWNAFYIDGEWTESDGDEEISVQDPSSREEIARVPAGTEADVDAAFEAAAAAQAEWREAPPIERERVALEVANLLQEYEDEIVDLLAHEAGGSRIMGETSVQIAADQAMEAATLPRRMKGEQVDSNVPGKENLVRREPQGVVTVISPWNFPLNLSGRAVAPAIATGNAVVLKPASNTPITGGLLFAKLYEEAGLPDGLLNVVTGSGSEIGDPVVAHPESDVVAFTGSTPVGRGVATTGGENLSVIALELGGNNGHIVTADADLEAAVDSAVFGTFVHQGQVCISINRHIVHEDVYDEYVDRLTDRAKSLPVGSAHDPDTVVGPVIDESQRDEMLGYVEETVETGATLETGGEKVPMDGGGDGNASDAVDGDSDGDGGSDSLLVAPTVLSGVTNDMAAASNEHFGPIAPVISVSSIDEAIEVHNDTEYGLSGSVHAGDVGTGMQIAERMETGMVHVNDQPVNDEAHVPFSGAKASGVGSYNSTDIMNEMTEKKWISLQHDRREYPF</sequence>
<dbReference type="GeneID" id="73291006"/>
<dbReference type="FunFam" id="3.40.605.10:FF:000007">
    <property type="entry name" value="NAD/NADP-dependent betaine aldehyde dehydrogenase"/>
    <property type="match status" value="1"/>
</dbReference>
<evidence type="ECO:0000256" key="3">
    <source>
        <dbReference type="ARBA" id="ARBA00023002"/>
    </source>
</evidence>
<keyword evidence="3" id="KW-0560">Oxidoreductase</keyword>
<dbReference type="Proteomes" id="UP001056855">
    <property type="component" value="Chromosome"/>
</dbReference>
<dbReference type="Pfam" id="PF00171">
    <property type="entry name" value="Aldedh"/>
    <property type="match status" value="1"/>
</dbReference>
<dbReference type="Gene3D" id="3.40.309.10">
    <property type="entry name" value="Aldehyde Dehydrogenase, Chain A, domain 2"/>
    <property type="match status" value="1"/>
</dbReference>
<dbReference type="InterPro" id="IPR016163">
    <property type="entry name" value="Ald_DH_C"/>
</dbReference>
<dbReference type="InterPro" id="IPR015590">
    <property type="entry name" value="Aldehyde_DH_dom"/>
</dbReference>
<evidence type="ECO:0000313" key="7">
    <source>
        <dbReference type="EMBL" id="UTF52720.1"/>
    </source>
</evidence>
<evidence type="ECO:0000256" key="5">
    <source>
        <dbReference type="SAM" id="MobiDB-lite"/>
    </source>
</evidence>
<dbReference type="FunFam" id="3.40.309.10:FF:000009">
    <property type="entry name" value="Aldehyde dehydrogenase A"/>
    <property type="match status" value="1"/>
</dbReference>
<evidence type="ECO:0000256" key="2">
    <source>
        <dbReference type="ARBA" id="ARBA00011881"/>
    </source>
</evidence>
<comment type="subunit">
    <text evidence="2">Homotetramer.</text>
</comment>
<reference evidence="7" key="1">
    <citation type="submission" date="2022-06" db="EMBL/GenBank/DDBJ databases">
        <title>Diverse halophilic archaea isolated from saline environments.</title>
        <authorList>
            <person name="Cui H.-L."/>
        </authorList>
    </citation>
    <scope>NUCLEOTIDE SEQUENCE</scope>
    <source>
        <strain evidence="7">WLHS1</strain>
    </source>
</reference>
<dbReference type="EMBL" id="CP100355">
    <property type="protein sequence ID" value="UTF52720.1"/>
    <property type="molecule type" value="Genomic_DNA"/>
</dbReference>
<dbReference type="Gene3D" id="3.40.605.10">
    <property type="entry name" value="Aldehyde Dehydrogenase, Chain A, domain 1"/>
    <property type="match status" value="1"/>
</dbReference>
<dbReference type="AlphaFoldDB" id="A0A9E7STN5"/>
<evidence type="ECO:0000256" key="1">
    <source>
        <dbReference type="ARBA" id="ARBA00009986"/>
    </source>
</evidence>
<dbReference type="InterPro" id="IPR016161">
    <property type="entry name" value="Ald_DH/histidinol_DH"/>
</dbReference>
<evidence type="ECO:0000256" key="4">
    <source>
        <dbReference type="ARBA" id="ARBA00023027"/>
    </source>
</evidence>
<accession>A0A9E7STN5</accession>
<dbReference type="KEGG" id="sawl:NGM29_13130"/>
<dbReference type="SUPFAM" id="SSF53720">
    <property type="entry name" value="ALDH-like"/>
    <property type="match status" value="1"/>
</dbReference>
<name>A0A9E7STN5_9EURY</name>
<proteinExistence type="inferred from homology"/>
<keyword evidence="4" id="KW-0520">NAD</keyword>
<feature type="region of interest" description="Disordered" evidence="5">
    <location>
        <begin position="351"/>
        <end position="390"/>
    </location>
</feature>
<evidence type="ECO:0000259" key="6">
    <source>
        <dbReference type="Pfam" id="PF00171"/>
    </source>
</evidence>
<protein>
    <submittedName>
        <fullName evidence="7">Aldehyde dehydrogenase family protein</fullName>
    </submittedName>
</protein>